<dbReference type="InterPro" id="IPR030673">
    <property type="entry name" value="PyroPPase_GppA_Ppx"/>
</dbReference>
<evidence type="ECO:0000259" key="3">
    <source>
        <dbReference type="Pfam" id="PF21447"/>
    </source>
</evidence>
<protein>
    <submittedName>
        <fullName evidence="4">Guanosine-5'-triphosphate,3'-diphosphate pyrophosphatase</fullName>
    </submittedName>
</protein>
<accession>A0ABY9TUY8</accession>
<gene>
    <name evidence="4" type="ORF">RGQ13_01350</name>
</gene>
<reference evidence="5" key="1">
    <citation type="submission" date="2023-09" db="EMBL/GenBank/DDBJ databases">
        <authorList>
            <person name="Li S."/>
            <person name="Li X."/>
            <person name="Zhang C."/>
            <person name="Zhao Z."/>
        </authorList>
    </citation>
    <scope>NUCLEOTIDE SEQUENCE [LARGE SCALE GENOMIC DNA]</scope>
    <source>
        <strain evidence="5">SQ149</strain>
    </source>
</reference>
<dbReference type="Proteomes" id="UP001258994">
    <property type="component" value="Chromosome"/>
</dbReference>
<dbReference type="Gene3D" id="1.10.3210.10">
    <property type="entry name" value="Hypothetical protein af1432"/>
    <property type="match status" value="1"/>
</dbReference>
<dbReference type="InterPro" id="IPR048950">
    <property type="entry name" value="Ppx_GppA_C"/>
</dbReference>
<dbReference type="Gene3D" id="3.30.420.150">
    <property type="entry name" value="Exopolyphosphatase. Domain 2"/>
    <property type="match status" value="1"/>
</dbReference>
<keyword evidence="5" id="KW-1185">Reference proteome</keyword>
<proteinExistence type="predicted"/>
<dbReference type="Gene3D" id="3.30.420.40">
    <property type="match status" value="1"/>
</dbReference>
<dbReference type="Pfam" id="PF21447">
    <property type="entry name" value="Ppx-GppA_III"/>
    <property type="match status" value="1"/>
</dbReference>
<dbReference type="InterPro" id="IPR043129">
    <property type="entry name" value="ATPase_NBD"/>
</dbReference>
<evidence type="ECO:0000256" key="1">
    <source>
        <dbReference type="ARBA" id="ARBA00022801"/>
    </source>
</evidence>
<dbReference type="SUPFAM" id="SSF109604">
    <property type="entry name" value="HD-domain/PDEase-like"/>
    <property type="match status" value="1"/>
</dbReference>
<dbReference type="RefSeq" id="WP_348391768.1">
    <property type="nucleotide sequence ID" value="NZ_CP134145.1"/>
</dbReference>
<feature type="domain" description="Ppx/GppA phosphatase N-terminal" evidence="2">
    <location>
        <begin position="27"/>
        <end position="307"/>
    </location>
</feature>
<organism evidence="4 5">
    <name type="scientific">Thalassotalea psychrophila</name>
    <dbReference type="NCBI Taxonomy" id="3065647"/>
    <lineage>
        <taxon>Bacteria</taxon>
        <taxon>Pseudomonadati</taxon>
        <taxon>Pseudomonadota</taxon>
        <taxon>Gammaproteobacteria</taxon>
        <taxon>Alteromonadales</taxon>
        <taxon>Colwelliaceae</taxon>
        <taxon>Thalassotalea</taxon>
    </lineage>
</organism>
<dbReference type="PIRSF" id="PIRSF001267">
    <property type="entry name" value="Pyrophosphatase_GppA_Ppx"/>
    <property type="match status" value="1"/>
</dbReference>
<name>A0ABY9TUY8_9GAMM</name>
<dbReference type="EMBL" id="CP134145">
    <property type="protein sequence ID" value="WNC72652.1"/>
    <property type="molecule type" value="Genomic_DNA"/>
</dbReference>
<dbReference type="SUPFAM" id="SSF53067">
    <property type="entry name" value="Actin-like ATPase domain"/>
    <property type="match status" value="2"/>
</dbReference>
<dbReference type="InterPro" id="IPR050273">
    <property type="entry name" value="GppA/Ppx_hydrolase"/>
</dbReference>
<dbReference type="Pfam" id="PF02541">
    <property type="entry name" value="Ppx-GppA"/>
    <property type="match status" value="1"/>
</dbReference>
<feature type="domain" description="Ppx/GppA phosphatase C-terminal" evidence="3">
    <location>
        <begin position="313"/>
        <end position="485"/>
    </location>
</feature>
<evidence type="ECO:0000259" key="2">
    <source>
        <dbReference type="Pfam" id="PF02541"/>
    </source>
</evidence>
<keyword evidence="1" id="KW-0378">Hydrolase</keyword>
<dbReference type="PANTHER" id="PTHR30005">
    <property type="entry name" value="EXOPOLYPHOSPHATASE"/>
    <property type="match status" value="1"/>
</dbReference>
<dbReference type="InterPro" id="IPR003695">
    <property type="entry name" value="Ppx_GppA_N"/>
</dbReference>
<evidence type="ECO:0000313" key="4">
    <source>
        <dbReference type="EMBL" id="WNC72652.1"/>
    </source>
</evidence>
<sequence>MTASKPSCSQPLYAVIDLGSNSFHMLITRLVADSVQVVDKVKRKVRLASGLDANNTLSDKAMARGWECLSFFAERLQDIPNQNIKIVATATLRLATNSGAFIAKAESILGHKINLISGIEEAHSIYLGVAHTTSSGDKRLVIDIGGASTELIVGSAFEVKQACSLDMGCVTFNSEFFADGALSEHAFAQAVNKARRILAEKSRQYKSIGWDTALGNSGTLQAVAEVLIAQGKVQKITLENLQDIKQQVIACKNINKLNIQGLEVERKPVFVSGLAILHAIFTEFDIAEVYLAGGAIREGVLYELLPNMRNVNIRQRTLLGLIERFSIDELHAYRVADIANNAFEQLQTQWQLTNELATILQSASVLHEIGLLLEYKGNKKHAKYILENTDLAGFSNSERKLLIALVTNYKTDIDNTVIEKQYFTSNQQAIFLIMILRIAVILSKRRTDDVMPSFNITAEHMNVSLSLPDVFLSKHPLISAELKQECIDILSLGLTLSVKSN</sequence>
<dbReference type="PANTHER" id="PTHR30005:SF0">
    <property type="entry name" value="RETROGRADE REGULATION PROTEIN 2"/>
    <property type="match status" value="1"/>
</dbReference>
<evidence type="ECO:0000313" key="5">
    <source>
        <dbReference type="Proteomes" id="UP001258994"/>
    </source>
</evidence>